<dbReference type="RefSeq" id="WP_066625342.1">
    <property type="nucleotide sequence ID" value="NZ_JBHSYQ010000003.1"/>
</dbReference>
<dbReference type="EMBL" id="JBHSYQ010000003">
    <property type="protein sequence ID" value="MFC6996494.1"/>
    <property type="molecule type" value="Genomic_DNA"/>
</dbReference>
<comment type="caution">
    <text evidence="1">The sequence shown here is derived from an EMBL/GenBank/DDBJ whole genome shotgun (WGS) entry which is preliminary data.</text>
</comment>
<dbReference type="Proteomes" id="UP001596405">
    <property type="component" value="Unassembled WGS sequence"/>
</dbReference>
<name>A0ABW2DIG5_9BACT</name>
<keyword evidence="2" id="KW-1185">Reference proteome</keyword>
<protein>
    <recommendedName>
        <fullName evidence="3">DUF3221 domain-containing protein</fullName>
    </recommendedName>
</protein>
<proteinExistence type="predicted"/>
<dbReference type="PROSITE" id="PS51257">
    <property type="entry name" value="PROKAR_LIPOPROTEIN"/>
    <property type="match status" value="1"/>
</dbReference>
<evidence type="ECO:0008006" key="3">
    <source>
        <dbReference type="Google" id="ProtNLM"/>
    </source>
</evidence>
<evidence type="ECO:0000313" key="1">
    <source>
        <dbReference type="EMBL" id="MFC6996494.1"/>
    </source>
</evidence>
<reference evidence="2" key="1">
    <citation type="journal article" date="2019" name="Int. J. Syst. Evol. Microbiol.">
        <title>The Global Catalogue of Microorganisms (GCM) 10K type strain sequencing project: providing services to taxonomists for standard genome sequencing and annotation.</title>
        <authorList>
            <consortium name="The Broad Institute Genomics Platform"/>
            <consortium name="The Broad Institute Genome Sequencing Center for Infectious Disease"/>
            <person name="Wu L."/>
            <person name="Ma J."/>
        </authorList>
    </citation>
    <scope>NUCLEOTIDE SEQUENCE [LARGE SCALE GENOMIC DNA]</scope>
    <source>
        <strain evidence="2">CGMCC 4.7393</strain>
    </source>
</reference>
<accession>A0ABW2DIG5</accession>
<gene>
    <name evidence="1" type="ORF">ACFQHR_02605</name>
</gene>
<sequence>MDFKNIRNGFLAWSIIVIFVLAGCATATGPADASAEETAEFNTLAPERVDIRGSILSAQYYQGQVMLEVEGYAGDLNSRYRRAFVLVLPTVQILKPDGKTISLHELRQGQDVAIVLRGGGRGSFVGVGEARRMWIEERL</sequence>
<evidence type="ECO:0000313" key="2">
    <source>
        <dbReference type="Proteomes" id="UP001596405"/>
    </source>
</evidence>
<organism evidence="1 2">
    <name type="scientific">Rufibacter roseus</name>
    <dbReference type="NCBI Taxonomy" id="1567108"/>
    <lineage>
        <taxon>Bacteria</taxon>
        <taxon>Pseudomonadati</taxon>
        <taxon>Bacteroidota</taxon>
        <taxon>Cytophagia</taxon>
        <taxon>Cytophagales</taxon>
        <taxon>Hymenobacteraceae</taxon>
        <taxon>Rufibacter</taxon>
    </lineage>
</organism>